<feature type="transmembrane region" description="Helical" evidence="2">
    <location>
        <begin position="147"/>
        <end position="172"/>
    </location>
</feature>
<organism evidence="3 4">
    <name type="scientific">Chytriomyces confervae</name>
    <dbReference type="NCBI Taxonomy" id="246404"/>
    <lineage>
        <taxon>Eukaryota</taxon>
        <taxon>Fungi</taxon>
        <taxon>Fungi incertae sedis</taxon>
        <taxon>Chytridiomycota</taxon>
        <taxon>Chytridiomycota incertae sedis</taxon>
        <taxon>Chytridiomycetes</taxon>
        <taxon>Chytridiales</taxon>
        <taxon>Chytriomycetaceae</taxon>
        <taxon>Chytriomyces</taxon>
    </lineage>
</organism>
<feature type="transmembrane region" description="Helical" evidence="2">
    <location>
        <begin position="217"/>
        <end position="238"/>
    </location>
</feature>
<feature type="transmembrane region" description="Helical" evidence="2">
    <location>
        <begin position="117"/>
        <end position="135"/>
    </location>
</feature>
<feature type="region of interest" description="Disordered" evidence="1">
    <location>
        <begin position="1"/>
        <end position="25"/>
    </location>
</feature>
<feature type="transmembrane region" description="Helical" evidence="2">
    <location>
        <begin position="75"/>
        <end position="97"/>
    </location>
</feature>
<dbReference type="Proteomes" id="UP000320333">
    <property type="component" value="Unassembled WGS sequence"/>
</dbReference>
<dbReference type="AlphaFoldDB" id="A0A507FGQ1"/>
<evidence type="ECO:0000256" key="2">
    <source>
        <dbReference type="SAM" id="Phobius"/>
    </source>
</evidence>
<feature type="compositionally biased region" description="Pro residues" evidence="1">
    <location>
        <begin position="1"/>
        <end position="12"/>
    </location>
</feature>
<keyword evidence="2" id="KW-1133">Transmembrane helix</keyword>
<keyword evidence="4" id="KW-1185">Reference proteome</keyword>
<feature type="region of interest" description="Disordered" evidence="1">
    <location>
        <begin position="284"/>
        <end position="334"/>
    </location>
</feature>
<accession>A0A507FGQ1</accession>
<proteinExistence type="predicted"/>
<gene>
    <name evidence="3" type="ORF">CcCBS67573_g03955</name>
</gene>
<reference evidence="3 4" key="1">
    <citation type="journal article" date="2019" name="Sci. Rep.">
        <title>Comparative genomics of chytrid fungi reveal insights into the obligate biotrophic and pathogenic lifestyle of Synchytrium endobioticum.</title>
        <authorList>
            <person name="van de Vossenberg B.T.L.H."/>
            <person name="Warris S."/>
            <person name="Nguyen H.D.T."/>
            <person name="van Gent-Pelzer M.P.E."/>
            <person name="Joly D.L."/>
            <person name="van de Geest H.C."/>
            <person name="Bonants P.J.M."/>
            <person name="Smith D.S."/>
            <person name="Levesque C.A."/>
            <person name="van der Lee T.A.J."/>
        </authorList>
    </citation>
    <scope>NUCLEOTIDE SEQUENCE [LARGE SCALE GENOMIC DNA]</scope>
    <source>
        <strain evidence="3 4">CBS 675.73</strain>
    </source>
</reference>
<evidence type="ECO:0000313" key="4">
    <source>
        <dbReference type="Proteomes" id="UP000320333"/>
    </source>
</evidence>
<name>A0A507FGQ1_9FUNG</name>
<dbReference type="EMBL" id="QEAP01000108">
    <property type="protein sequence ID" value="TPX74785.1"/>
    <property type="molecule type" value="Genomic_DNA"/>
</dbReference>
<comment type="caution">
    <text evidence="3">The sequence shown here is derived from an EMBL/GenBank/DDBJ whole genome shotgun (WGS) entry which is preliminary data.</text>
</comment>
<protein>
    <submittedName>
        <fullName evidence="3">Uncharacterized protein</fullName>
    </submittedName>
</protein>
<dbReference type="OrthoDB" id="2121386at2759"/>
<sequence length="334" mass="36440">MDPLISPVPSPTSTPGSSATDLDTSPSTYPTTGFVLVYTWGGIDNATWTAFLMYQLYYSLVILIEATLGHKRTFIWAIVFFAIACNIIAALSAFVLLDCYLFNLTPDPHLCDAPFRAYSFLGGLCFCTGFFLLYYRKVKLVPERLGYKGAIDFIVLLCCWALNLAAVVPCLYVDMNTCFLQDVYLASAGGLSFLYFDLWFLVCVTRKKFEKGSRWDVLQLSALTGSMTLVYLIGSISFKTWGGNFYTNTIWNMGYCMLPLYCLESVVSPKFVKMFSKDASILPPPDAGSLPSESQSRPSVSGPRGSVTGPRPSIGGASMPRGASVVGKAAGNSA</sequence>
<keyword evidence="2" id="KW-0472">Membrane</keyword>
<evidence type="ECO:0000256" key="1">
    <source>
        <dbReference type="SAM" id="MobiDB-lite"/>
    </source>
</evidence>
<feature type="transmembrane region" description="Helical" evidence="2">
    <location>
        <begin position="184"/>
        <end position="205"/>
    </location>
</feature>
<keyword evidence="2" id="KW-0812">Transmembrane</keyword>
<evidence type="ECO:0000313" key="3">
    <source>
        <dbReference type="EMBL" id="TPX74785.1"/>
    </source>
</evidence>
<feature type="transmembrane region" description="Helical" evidence="2">
    <location>
        <begin position="250"/>
        <end position="267"/>
    </location>
</feature>
<feature type="transmembrane region" description="Helical" evidence="2">
    <location>
        <begin position="46"/>
        <end position="68"/>
    </location>
</feature>